<keyword evidence="1" id="KW-1133">Transmembrane helix</keyword>
<sequence>MVHASAWAGLVAGCYALAEQGERWGVPAPQLVGSLVVGAVLAVGGVVHGVFPHRAWLPAQALVGVLMGSYLSSAALASVAPTALPLSAATLLTIAICVGIAALLARSPRVSLAAATLGLAPGGSAAIISLATDQGTDSRLVAFSQYLRVGLVALSAPLVVAVIGGGGNGIPAAELGRRSAGGLGRIASGPWMPVLLAAICVVGAVAGRRLRLPSAVLLGPLLLAMAVTLAGVHGFAPAGALRDVALVVIGLEVGLRFTRATIGHLGRLLPEVLACICAVCVLCAGIAWALGRLIGIPFVDAYLATTPGGINAVLATAASTGTDVPLVSTVQSLRLVVVVLAVPLLLRWLAHRQSMRESRRAAVEPAPVEDAA</sequence>
<evidence type="ECO:0000313" key="2">
    <source>
        <dbReference type="EMBL" id="MDG3014848.1"/>
    </source>
</evidence>
<evidence type="ECO:0000313" key="3">
    <source>
        <dbReference type="Proteomes" id="UP001152755"/>
    </source>
</evidence>
<dbReference type="EMBL" id="JANRHA010000005">
    <property type="protein sequence ID" value="MDG3014848.1"/>
    <property type="molecule type" value="Genomic_DNA"/>
</dbReference>
<feature type="transmembrane region" description="Helical" evidence="1">
    <location>
        <begin position="302"/>
        <end position="320"/>
    </location>
</feature>
<keyword evidence="1" id="KW-0472">Membrane</keyword>
<protein>
    <submittedName>
        <fullName evidence="2">AbrB family transcriptional regulator</fullName>
    </submittedName>
</protein>
<organism evidence="2 3">
    <name type="scientific">Speluncibacter jeojiensis</name>
    <dbReference type="NCBI Taxonomy" id="2710754"/>
    <lineage>
        <taxon>Bacteria</taxon>
        <taxon>Bacillati</taxon>
        <taxon>Actinomycetota</taxon>
        <taxon>Actinomycetes</taxon>
        <taxon>Mycobacteriales</taxon>
        <taxon>Speluncibacteraceae</taxon>
        <taxon>Speluncibacter</taxon>
    </lineage>
</organism>
<feature type="transmembrane region" description="Helical" evidence="1">
    <location>
        <begin position="182"/>
        <end position="206"/>
    </location>
</feature>
<keyword evidence="3" id="KW-1185">Reference proteome</keyword>
<dbReference type="AlphaFoldDB" id="A0A9X4LYS2"/>
<dbReference type="Proteomes" id="UP001152755">
    <property type="component" value="Unassembled WGS sequence"/>
</dbReference>
<feature type="transmembrane region" description="Helical" evidence="1">
    <location>
        <begin position="28"/>
        <end position="47"/>
    </location>
</feature>
<dbReference type="InterPro" id="IPR007820">
    <property type="entry name" value="AbrB_fam"/>
</dbReference>
<name>A0A9X4LYS2_9ACTN</name>
<reference evidence="2" key="1">
    <citation type="submission" date="2022-08" db="EMBL/GenBank/DDBJ databases">
        <title>Genome analysis of Corynebacteriales strain.</title>
        <authorList>
            <person name="Lee S.D."/>
        </authorList>
    </citation>
    <scope>NUCLEOTIDE SEQUENCE</scope>
    <source>
        <strain evidence="2">D3-21</strain>
    </source>
</reference>
<dbReference type="InterPro" id="IPR017516">
    <property type="entry name" value="AbrB_dup"/>
</dbReference>
<dbReference type="RefSeq" id="WP_332519806.1">
    <property type="nucleotide sequence ID" value="NZ_JANRHA010000005.1"/>
</dbReference>
<comment type="caution">
    <text evidence="2">The sequence shown here is derived from an EMBL/GenBank/DDBJ whole genome shotgun (WGS) entry which is preliminary data.</text>
</comment>
<feature type="transmembrane region" description="Helical" evidence="1">
    <location>
        <begin position="151"/>
        <end position="170"/>
    </location>
</feature>
<dbReference type="NCBIfam" id="TIGR03082">
    <property type="entry name" value="Gneg_AbrB_dup"/>
    <property type="match status" value="2"/>
</dbReference>
<proteinExistence type="predicted"/>
<dbReference type="PIRSF" id="PIRSF038991">
    <property type="entry name" value="Protein_AbrB"/>
    <property type="match status" value="1"/>
</dbReference>
<keyword evidence="1" id="KW-0812">Transmembrane</keyword>
<gene>
    <name evidence="2" type="ORF">NVS88_09795</name>
</gene>
<dbReference type="Pfam" id="PF05145">
    <property type="entry name" value="AbrB"/>
    <property type="match status" value="1"/>
</dbReference>
<dbReference type="PANTHER" id="PTHR38457">
    <property type="entry name" value="REGULATOR ABRB-RELATED"/>
    <property type="match status" value="1"/>
</dbReference>
<dbReference type="PANTHER" id="PTHR38457:SF1">
    <property type="entry name" value="REGULATOR ABRB-RELATED"/>
    <property type="match status" value="1"/>
</dbReference>
<feature type="transmembrane region" description="Helical" evidence="1">
    <location>
        <begin position="332"/>
        <end position="350"/>
    </location>
</feature>
<feature type="transmembrane region" description="Helical" evidence="1">
    <location>
        <begin position="59"/>
        <end position="80"/>
    </location>
</feature>
<feature type="transmembrane region" description="Helical" evidence="1">
    <location>
        <begin position="212"/>
        <end position="232"/>
    </location>
</feature>
<dbReference type="GO" id="GO:0010468">
    <property type="term" value="P:regulation of gene expression"/>
    <property type="evidence" value="ECO:0007669"/>
    <property type="project" value="InterPro"/>
</dbReference>
<evidence type="ECO:0000256" key="1">
    <source>
        <dbReference type="SAM" id="Phobius"/>
    </source>
</evidence>
<feature type="transmembrane region" description="Helical" evidence="1">
    <location>
        <begin position="86"/>
        <end position="105"/>
    </location>
</feature>
<accession>A0A9X4LYS2</accession>
<dbReference type="GO" id="GO:0016020">
    <property type="term" value="C:membrane"/>
    <property type="evidence" value="ECO:0007669"/>
    <property type="project" value="InterPro"/>
</dbReference>
<feature type="transmembrane region" description="Helical" evidence="1">
    <location>
        <begin position="268"/>
        <end position="290"/>
    </location>
</feature>